<feature type="compositionally biased region" description="Pro residues" evidence="1">
    <location>
        <begin position="28"/>
        <end position="42"/>
    </location>
</feature>
<dbReference type="InterPro" id="IPR056022">
    <property type="entry name" value="DUF7602"/>
</dbReference>
<dbReference type="InterPro" id="IPR025605">
    <property type="entry name" value="OST-HTH/LOTUS_dom"/>
</dbReference>
<evidence type="ECO:0000259" key="2">
    <source>
        <dbReference type="PROSITE" id="PS51644"/>
    </source>
</evidence>
<evidence type="ECO:0000313" key="3">
    <source>
        <dbReference type="EMBL" id="CAD9060461.1"/>
    </source>
</evidence>
<accession>A0A7S1P5Q5</accession>
<feature type="compositionally biased region" description="Low complexity" evidence="1">
    <location>
        <begin position="112"/>
        <end position="122"/>
    </location>
</feature>
<dbReference type="InterPro" id="IPR025677">
    <property type="entry name" value="OST-HTH-assoc_dom"/>
</dbReference>
<dbReference type="Pfam" id="PF14418">
    <property type="entry name" value="OHA"/>
    <property type="match status" value="1"/>
</dbReference>
<name>A0A7S1P5Q5_9ALVE</name>
<sequence length="452" mass="50146">MPHPSPSPPAAVMAPSLSVRVYASNNQPPCPPSQPPPPPPHPSEICPDGRPHECGILPEPSPPLVRAYSESHHHVHRPRTMTMCSPDTLRPSYHDATTQRQLVPPAPPAPPLVRHLSYGGVYPQPPPPPVSPRKSRGRFSSPNGSANRGGSTHSGASGSTSSRESGSPSVVVPVFQLRNDDLSTLHEAIVSLYRDRIVPVYFNLKGRLHELSASAFVKAQFMTVYRMFPDIYVVLTPAGQDEEAVLLKETPVWFRGWVDPNSEEDEYAEAMWTEFAQWLRERLTSGDSVAYSFVGGRYGMAQSLRKMELPFFKGMSLGEYCHLVQLAISRRRLLAYEDNVLKPVASCSNVCYANLGIPDQKRAGKDCITDLEELKRYLATLLVLYPNGFNLSTLKRKIKAKFNRELCQTVFHCTKLIDLISSPPLTDVCTVDRSSRHMRILPVQQTSCCQAA</sequence>
<organism evidence="3">
    <name type="scientific">Vitrella brassicaformis</name>
    <dbReference type="NCBI Taxonomy" id="1169539"/>
    <lineage>
        <taxon>Eukaryota</taxon>
        <taxon>Sar</taxon>
        <taxon>Alveolata</taxon>
        <taxon>Colpodellida</taxon>
        <taxon>Vitrellaceae</taxon>
        <taxon>Vitrella</taxon>
    </lineage>
</organism>
<feature type="domain" description="HTH OST-type" evidence="2">
    <location>
        <begin position="370"/>
        <end position="444"/>
    </location>
</feature>
<evidence type="ECO:0000256" key="1">
    <source>
        <dbReference type="SAM" id="MobiDB-lite"/>
    </source>
</evidence>
<feature type="compositionally biased region" description="Polar residues" evidence="1">
    <location>
        <begin position="138"/>
        <end position="148"/>
    </location>
</feature>
<dbReference type="AlphaFoldDB" id="A0A7S1P5Q5"/>
<feature type="region of interest" description="Disordered" evidence="1">
    <location>
        <begin position="23"/>
        <end position="169"/>
    </location>
</feature>
<proteinExistence type="predicted"/>
<reference evidence="3" key="1">
    <citation type="submission" date="2021-01" db="EMBL/GenBank/DDBJ databases">
        <authorList>
            <person name="Corre E."/>
            <person name="Pelletier E."/>
            <person name="Niang G."/>
            <person name="Scheremetjew M."/>
            <person name="Finn R."/>
            <person name="Kale V."/>
            <person name="Holt S."/>
            <person name="Cochrane G."/>
            <person name="Meng A."/>
            <person name="Brown T."/>
            <person name="Cohen L."/>
        </authorList>
    </citation>
    <scope>NUCLEOTIDE SEQUENCE</scope>
    <source>
        <strain evidence="3">CCMP3346</strain>
    </source>
</reference>
<dbReference type="EMBL" id="HBGB01026684">
    <property type="protein sequence ID" value="CAD9060461.1"/>
    <property type="molecule type" value="Transcribed_RNA"/>
</dbReference>
<gene>
    <name evidence="3" type="ORF">VBRA1451_LOCUS15531</name>
</gene>
<dbReference type="PROSITE" id="PS51644">
    <property type="entry name" value="HTH_OST"/>
    <property type="match status" value="1"/>
</dbReference>
<feature type="compositionally biased region" description="Low complexity" evidence="1">
    <location>
        <begin position="149"/>
        <end position="169"/>
    </location>
</feature>
<dbReference type="Pfam" id="PF24549">
    <property type="entry name" value="DUF7602"/>
    <property type="match status" value="1"/>
</dbReference>
<protein>
    <recommendedName>
        <fullName evidence="2">HTH OST-type domain-containing protein</fullName>
    </recommendedName>
</protein>